<dbReference type="GO" id="GO:0045944">
    <property type="term" value="P:positive regulation of transcription by RNA polymerase II"/>
    <property type="evidence" value="ECO:0007669"/>
    <property type="project" value="TreeGrafter"/>
</dbReference>
<dbReference type="GO" id="GO:0003700">
    <property type="term" value="F:DNA-binding transcription factor activity"/>
    <property type="evidence" value="ECO:0007669"/>
    <property type="project" value="TreeGrafter"/>
</dbReference>
<dbReference type="Proteomes" id="UP000091956">
    <property type="component" value="Unassembled WGS sequence"/>
</dbReference>
<dbReference type="GO" id="GO:0003677">
    <property type="term" value="F:DNA binding"/>
    <property type="evidence" value="ECO:0007669"/>
    <property type="project" value="UniProtKB-KW"/>
</dbReference>
<gene>
    <name evidence="8" type="ORF">VE01_00992</name>
</gene>
<keyword evidence="4" id="KW-0804">Transcription</keyword>
<dbReference type="Pfam" id="PF00010">
    <property type="entry name" value="HLH"/>
    <property type="match status" value="1"/>
</dbReference>
<dbReference type="InterPro" id="IPR011598">
    <property type="entry name" value="bHLH_dom"/>
</dbReference>
<evidence type="ECO:0000259" key="7">
    <source>
        <dbReference type="PROSITE" id="PS50888"/>
    </source>
</evidence>
<evidence type="ECO:0000256" key="5">
    <source>
        <dbReference type="ARBA" id="ARBA00023242"/>
    </source>
</evidence>
<dbReference type="CDD" id="cd00083">
    <property type="entry name" value="bHLH_SF"/>
    <property type="match status" value="1"/>
</dbReference>
<sequence length="315" mass="35170">MMALVNDVTGVPGRAGISDQPLLAKDGKRKSKKRVRAFTSEDRASHRSIEKQRREALNQSFLELARLLPPLAHARRLSKSLIVNESISYLNEQRAIRLAAASEIRDLLADYNSLITQLNALQYLHVPGESQQLPHRITTKALSAFMDAEREEFGTFPGGFGDNGPYDDVEGDQGREIDYFVTQPDNSDFTTVLENPTNGLVDTTPPLPNSIPMQLPLNTLQTNTDDPRTQQRELNPLQYSSMPNSLATGDLTSLNSELLDNLLSDNEWPLDMLFEPTFHTNTGSTQLLYNNSVSLSQFRGQNHPRAENGGFDFIQ</sequence>
<name>A0A2P2SW26_9PEZI</name>
<evidence type="ECO:0000256" key="6">
    <source>
        <dbReference type="SAM" id="MobiDB-lite"/>
    </source>
</evidence>
<dbReference type="AlphaFoldDB" id="A0A2P2SW26"/>
<organism evidence="8 9">
    <name type="scientific">Pseudogymnoascus verrucosus</name>
    <dbReference type="NCBI Taxonomy" id="342668"/>
    <lineage>
        <taxon>Eukaryota</taxon>
        <taxon>Fungi</taxon>
        <taxon>Dikarya</taxon>
        <taxon>Ascomycota</taxon>
        <taxon>Pezizomycotina</taxon>
        <taxon>Leotiomycetes</taxon>
        <taxon>Thelebolales</taxon>
        <taxon>Thelebolaceae</taxon>
        <taxon>Pseudogymnoascus</taxon>
    </lineage>
</organism>
<dbReference type="InterPro" id="IPR036638">
    <property type="entry name" value="HLH_DNA-bd_sf"/>
</dbReference>
<evidence type="ECO:0000256" key="3">
    <source>
        <dbReference type="ARBA" id="ARBA00023159"/>
    </source>
</evidence>
<feature type="compositionally biased region" description="Basic residues" evidence="6">
    <location>
        <begin position="27"/>
        <end position="36"/>
    </location>
</feature>
<keyword evidence="9" id="KW-1185">Reference proteome</keyword>
<dbReference type="PROSITE" id="PS50888">
    <property type="entry name" value="BHLH"/>
    <property type="match status" value="1"/>
</dbReference>
<dbReference type="RefSeq" id="XP_059320081.1">
    <property type="nucleotide sequence ID" value="XM_059463321.1"/>
</dbReference>
<dbReference type="STRING" id="342668.A0A2P2SW26"/>
<dbReference type="GO" id="GO:0090575">
    <property type="term" value="C:RNA polymerase II transcription regulator complex"/>
    <property type="evidence" value="ECO:0007669"/>
    <property type="project" value="TreeGrafter"/>
</dbReference>
<feature type="region of interest" description="Disordered" evidence="6">
    <location>
        <begin position="19"/>
        <end position="47"/>
    </location>
</feature>
<keyword evidence="2" id="KW-0238">DNA-binding</keyword>
<dbReference type="EMBL" id="KV460207">
    <property type="protein sequence ID" value="OBU00988.2"/>
    <property type="molecule type" value="Genomic_DNA"/>
</dbReference>
<evidence type="ECO:0000256" key="2">
    <source>
        <dbReference type="ARBA" id="ARBA00023125"/>
    </source>
</evidence>
<keyword evidence="3" id="KW-0010">Activator</keyword>
<evidence type="ECO:0000313" key="8">
    <source>
        <dbReference type="EMBL" id="OBU00988.2"/>
    </source>
</evidence>
<protein>
    <recommendedName>
        <fullName evidence="7">BHLH domain-containing protein</fullName>
    </recommendedName>
</protein>
<dbReference type="GeneID" id="28834378"/>
<evidence type="ECO:0000313" key="9">
    <source>
        <dbReference type="Proteomes" id="UP000091956"/>
    </source>
</evidence>
<keyword evidence="5" id="KW-0539">Nucleus</keyword>
<proteinExistence type="predicted"/>
<dbReference type="SMART" id="SM00353">
    <property type="entry name" value="HLH"/>
    <property type="match status" value="1"/>
</dbReference>
<feature type="domain" description="BHLH" evidence="7">
    <location>
        <begin position="41"/>
        <end position="93"/>
    </location>
</feature>
<dbReference type="GO" id="GO:0046983">
    <property type="term" value="F:protein dimerization activity"/>
    <property type="evidence" value="ECO:0007669"/>
    <property type="project" value="InterPro"/>
</dbReference>
<dbReference type="SUPFAM" id="SSF47459">
    <property type="entry name" value="HLH, helix-loop-helix DNA-binding domain"/>
    <property type="match status" value="1"/>
</dbReference>
<evidence type="ECO:0000256" key="4">
    <source>
        <dbReference type="ARBA" id="ARBA00023163"/>
    </source>
</evidence>
<dbReference type="PANTHER" id="PTHR10328:SF3">
    <property type="entry name" value="PROTEIN MAX"/>
    <property type="match status" value="1"/>
</dbReference>
<dbReference type="PANTHER" id="PTHR10328">
    <property type="entry name" value="PROTEIN MAX MYC-ASSOCIATED FACTOR X"/>
    <property type="match status" value="1"/>
</dbReference>
<dbReference type="Gene3D" id="4.10.280.10">
    <property type="entry name" value="Helix-loop-helix DNA-binding domain"/>
    <property type="match status" value="1"/>
</dbReference>
<reference evidence="8 9" key="1">
    <citation type="submission" date="2016-03" db="EMBL/GenBank/DDBJ databases">
        <title>Comparative genomics of Pseudogymnoascus destructans, the fungus causing white-nose syndrome of bats.</title>
        <authorList>
            <person name="Palmer J.M."/>
            <person name="Drees K.P."/>
            <person name="Foster J.T."/>
            <person name="Lindner D.L."/>
        </authorList>
    </citation>
    <scope>NUCLEOTIDE SEQUENCE [LARGE SCALE GENOMIC DNA]</scope>
    <source>
        <strain evidence="8 9">UAMH 10579</strain>
    </source>
</reference>
<accession>A0A2P2SW26</accession>
<keyword evidence="1" id="KW-0805">Transcription regulation</keyword>
<evidence type="ECO:0000256" key="1">
    <source>
        <dbReference type="ARBA" id="ARBA00023015"/>
    </source>
</evidence>
<reference evidence="9" key="2">
    <citation type="journal article" date="2018" name="Nat. Commun.">
        <title>Extreme sensitivity to ultraviolet light in the fungal pathogen causing white-nose syndrome of bats.</title>
        <authorList>
            <person name="Palmer J.M."/>
            <person name="Drees K.P."/>
            <person name="Foster J.T."/>
            <person name="Lindner D.L."/>
        </authorList>
    </citation>
    <scope>NUCLEOTIDE SEQUENCE [LARGE SCALE GENOMIC DNA]</scope>
    <source>
        <strain evidence="9">UAMH 10579</strain>
    </source>
</reference>